<dbReference type="EMBL" id="JAANYN010000010">
    <property type="protein sequence ID" value="NHE59135.1"/>
    <property type="molecule type" value="Genomic_DNA"/>
</dbReference>
<organism evidence="4 5">
    <name type="scientific">Cyclobacterium plantarum</name>
    <dbReference type="NCBI Taxonomy" id="2716263"/>
    <lineage>
        <taxon>Bacteria</taxon>
        <taxon>Pseudomonadati</taxon>
        <taxon>Bacteroidota</taxon>
        <taxon>Cytophagia</taxon>
        <taxon>Cytophagales</taxon>
        <taxon>Cyclobacteriaceae</taxon>
        <taxon>Cyclobacterium</taxon>
    </lineage>
</organism>
<accession>A0ABX0HGH6</accession>
<dbReference type="InterPro" id="IPR006311">
    <property type="entry name" value="TAT_signal"/>
</dbReference>
<dbReference type="PANTHER" id="PTHR32328">
    <property type="entry name" value="L-SERYL-TRNA(SEC) SELENIUM TRANSFERASE"/>
    <property type="match status" value="1"/>
</dbReference>
<dbReference type="InterPro" id="IPR018319">
    <property type="entry name" value="SelA-like"/>
</dbReference>
<dbReference type="Proteomes" id="UP000649799">
    <property type="component" value="Unassembled WGS sequence"/>
</dbReference>
<dbReference type="SUPFAM" id="SSF53383">
    <property type="entry name" value="PLP-dependent transferases"/>
    <property type="match status" value="1"/>
</dbReference>
<evidence type="ECO:0000313" key="4">
    <source>
        <dbReference type="EMBL" id="NHE59135.1"/>
    </source>
</evidence>
<keyword evidence="2" id="KW-0663">Pyridoxal phosphate</keyword>
<sequence>MISRRKLLKRLGALPLVGGVIGSGIPLSGTMAANAETSPKRDIVKELGLRSFINAAGTYTAMTASLMPKEVMETINFSSRHYIMLDEVQDKVGEKIAALCHAEAATVTAGCWSAMVLGTAGVLTGTDRDKIRKLPNLEGMKSEVIVQKSHNVGYVHAITNTGVSVIEVETAADVDRAINGKTAMMWFLNYQAPDGKIKHEEWVALGKKHGIPTMIDMAADVPPVENLWKYNDMGFDLVCISGGKAMRGPQSAGILMGRKDLIEAARLSAPPRGGTIGRGMKVNKEEILGMYVALDEYIKKDHDKEWQEWEDKVAYVASVVEKIDSVTTEVSVPEIANHTPYLKIAWDPDKIQLSRAQLQEKLRQGNPSIEVISGGDHAISMTVFMLRPKEEKIVAKRIAEELNIAKV</sequence>
<dbReference type="Gene3D" id="3.40.640.10">
    <property type="entry name" value="Type I PLP-dependent aspartate aminotransferase-like (Major domain)"/>
    <property type="match status" value="1"/>
</dbReference>
<evidence type="ECO:0000313" key="5">
    <source>
        <dbReference type="Proteomes" id="UP000649799"/>
    </source>
</evidence>
<gene>
    <name evidence="4" type="ORF">G9Q97_20190</name>
</gene>
<dbReference type="PANTHER" id="PTHR32328:SF0">
    <property type="entry name" value="L-SERYL-TRNA(SEC) SELENIUM TRANSFERASE"/>
    <property type="match status" value="1"/>
</dbReference>
<dbReference type="InterPro" id="IPR015424">
    <property type="entry name" value="PyrdxlP-dep_Trfase"/>
</dbReference>
<dbReference type="GO" id="GO:0008483">
    <property type="term" value="F:transaminase activity"/>
    <property type="evidence" value="ECO:0007669"/>
    <property type="project" value="UniProtKB-KW"/>
</dbReference>
<evidence type="ECO:0000256" key="1">
    <source>
        <dbReference type="ARBA" id="ARBA00001933"/>
    </source>
</evidence>
<name>A0ABX0HGH6_9BACT</name>
<dbReference type="PROSITE" id="PS51318">
    <property type="entry name" value="TAT"/>
    <property type="match status" value="1"/>
</dbReference>
<keyword evidence="4" id="KW-0808">Transferase</keyword>
<reference evidence="4 5" key="1">
    <citation type="submission" date="2020-03" db="EMBL/GenBank/DDBJ databases">
        <title>Cyclobacterium plantarum sp. nov., a marine bacterium isolated from a coastal-marine wetland.</title>
        <authorList>
            <person name="Sanchez-Porro C."/>
            <person name="Ventosa A."/>
            <person name="Amoozegar M."/>
        </authorList>
    </citation>
    <scope>NUCLEOTIDE SEQUENCE [LARGE SCALE GENOMIC DNA]</scope>
    <source>
        <strain evidence="4 5">GBPx2</strain>
    </source>
</reference>
<protein>
    <submittedName>
        <fullName evidence="4">Aminotransferase class V-fold PLP-dependent enzyme</fullName>
    </submittedName>
</protein>
<evidence type="ECO:0000256" key="3">
    <source>
        <dbReference type="ARBA" id="ARBA00044507"/>
    </source>
</evidence>
<dbReference type="Pfam" id="PF03841">
    <property type="entry name" value="SelA"/>
    <property type="match status" value="1"/>
</dbReference>
<proteinExistence type="inferred from homology"/>
<comment type="similarity">
    <text evidence="3">Belongs to the SelA family.</text>
</comment>
<keyword evidence="4" id="KW-0032">Aminotransferase</keyword>
<keyword evidence="5" id="KW-1185">Reference proteome</keyword>
<comment type="cofactor">
    <cofactor evidence="1">
        <name>pyridoxal 5'-phosphate</name>
        <dbReference type="ChEBI" id="CHEBI:597326"/>
    </cofactor>
</comment>
<comment type="caution">
    <text evidence="4">The sequence shown here is derived from an EMBL/GenBank/DDBJ whole genome shotgun (WGS) entry which is preliminary data.</text>
</comment>
<dbReference type="InterPro" id="IPR015421">
    <property type="entry name" value="PyrdxlP-dep_Trfase_major"/>
</dbReference>
<evidence type="ECO:0000256" key="2">
    <source>
        <dbReference type="ARBA" id="ARBA00022898"/>
    </source>
</evidence>
<dbReference type="RefSeq" id="WP_166150216.1">
    <property type="nucleotide sequence ID" value="NZ_JAANYN010000010.1"/>
</dbReference>